<keyword evidence="2" id="KW-0472">Membrane</keyword>
<feature type="transmembrane region" description="Helical" evidence="2">
    <location>
        <begin position="212"/>
        <end position="236"/>
    </location>
</feature>
<dbReference type="AlphaFoldDB" id="A0A177MTH2"/>
<protein>
    <submittedName>
        <fullName evidence="4">Cytochrome C oxidase subunit I</fullName>
    </submittedName>
</protein>
<feature type="transmembrane region" description="Helical" evidence="2">
    <location>
        <begin position="89"/>
        <end position="110"/>
    </location>
</feature>
<dbReference type="PANTHER" id="PTHR10422">
    <property type="entry name" value="CYTOCHROME C OXIDASE SUBUNIT 1"/>
    <property type="match status" value="1"/>
</dbReference>
<dbReference type="Gene3D" id="1.20.210.10">
    <property type="entry name" value="Cytochrome c oxidase-like, subunit I domain"/>
    <property type="match status" value="1"/>
</dbReference>
<keyword evidence="1" id="KW-0813">Transport</keyword>
<organism evidence="4 5">
    <name type="scientific">Methylomonas methanica</name>
    <dbReference type="NCBI Taxonomy" id="421"/>
    <lineage>
        <taxon>Bacteria</taxon>
        <taxon>Pseudomonadati</taxon>
        <taxon>Pseudomonadota</taxon>
        <taxon>Gammaproteobacteria</taxon>
        <taxon>Methylococcales</taxon>
        <taxon>Methylococcaceae</taxon>
        <taxon>Methylomonas</taxon>
    </lineage>
</organism>
<feature type="domain" description="Cytochrome oxidase subunit I profile" evidence="3">
    <location>
        <begin position="1"/>
        <end position="518"/>
    </location>
</feature>
<reference evidence="5" key="1">
    <citation type="submission" date="2016-03" db="EMBL/GenBank/DDBJ databases">
        <authorList>
            <person name="Heylen K."/>
            <person name="De Vos P."/>
            <person name="Vekeman B."/>
        </authorList>
    </citation>
    <scope>NUCLEOTIDE SEQUENCE [LARGE SCALE GENOMIC DNA]</scope>
    <source>
        <strain evidence="5">R-45371</strain>
    </source>
</reference>
<evidence type="ECO:0000259" key="3">
    <source>
        <dbReference type="PROSITE" id="PS50855"/>
    </source>
</evidence>
<keyword evidence="2" id="KW-1133">Transmembrane helix</keyword>
<dbReference type="GO" id="GO:0020037">
    <property type="term" value="F:heme binding"/>
    <property type="evidence" value="ECO:0007669"/>
    <property type="project" value="InterPro"/>
</dbReference>
<feature type="transmembrane region" description="Helical" evidence="2">
    <location>
        <begin position="513"/>
        <end position="532"/>
    </location>
</feature>
<feature type="transmembrane region" description="Helical" evidence="2">
    <location>
        <begin position="402"/>
        <end position="424"/>
    </location>
</feature>
<dbReference type="GO" id="GO:0016020">
    <property type="term" value="C:membrane"/>
    <property type="evidence" value="ECO:0007669"/>
    <property type="project" value="InterPro"/>
</dbReference>
<feature type="transmembrane region" description="Helical" evidence="2">
    <location>
        <begin position="326"/>
        <end position="350"/>
    </location>
</feature>
<keyword evidence="1" id="KW-0249">Electron transport</keyword>
<dbReference type="PROSITE" id="PS50855">
    <property type="entry name" value="COX1"/>
    <property type="match status" value="1"/>
</dbReference>
<gene>
    <name evidence="4" type="ORF">A1353_06145</name>
</gene>
<proteinExistence type="predicted"/>
<feature type="transmembrane region" description="Helical" evidence="2">
    <location>
        <begin position="130"/>
        <end position="152"/>
    </location>
</feature>
<evidence type="ECO:0000313" key="4">
    <source>
        <dbReference type="EMBL" id="OAI08210.1"/>
    </source>
</evidence>
<dbReference type="CDD" id="cd01660">
    <property type="entry name" value="ba3-like_Oxidase_I"/>
    <property type="match status" value="1"/>
</dbReference>
<feature type="transmembrane region" description="Helical" evidence="2">
    <location>
        <begin position="281"/>
        <end position="305"/>
    </location>
</feature>
<dbReference type="InterPro" id="IPR000883">
    <property type="entry name" value="Cyt_C_Oxase_1"/>
</dbReference>
<dbReference type="Proteomes" id="UP000077763">
    <property type="component" value="Unassembled WGS sequence"/>
</dbReference>
<dbReference type="SUPFAM" id="SSF81442">
    <property type="entry name" value="Cytochrome c oxidase subunit I-like"/>
    <property type="match status" value="1"/>
</dbReference>
<dbReference type="GO" id="GO:0004129">
    <property type="term" value="F:cytochrome-c oxidase activity"/>
    <property type="evidence" value="ECO:0007669"/>
    <property type="project" value="InterPro"/>
</dbReference>
<evidence type="ECO:0000256" key="1">
    <source>
        <dbReference type="ARBA" id="ARBA00022660"/>
    </source>
</evidence>
<keyword evidence="1" id="KW-0679">Respiratory chain</keyword>
<feature type="transmembrane region" description="Helical" evidence="2">
    <location>
        <begin position="12"/>
        <end position="33"/>
    </location>
</feature>
<dbReference type="RefSeq" id="WP_064035672.1">
    <property type="nucleotide sequence ID" value="NZ_LUUH01000024.1"/>
</dbReference>
<dbReference type="GO" id="GO:0009060">
    <property type="term" value="P:aerobic respiration"/>
    <property type="evidence" value="ECO:0007669"/>
    <property type="project" value="InterPro"/>
</dbReference>
<feature type="transmembrane region" description="Helical" evidence="2">
    <location>
        <begin position="164"/>
        <end position="192"/>
    </location>
</feature>
<dbReference type="InterPro" id="IPR036927">
    <property type="entry name" value="Cyt_c_oxase-like_su1_sf"/>
</dbReference>
<dbReference type="EMBL" id="LUUH01000024">
    <property type="protein sequence ID" value="OAI08210.1"/>
    <property type="molecule type" value="Genomic_DNA"/>
</dbReference>
<sequence length="542" mass="60598">MPNDAAERKLVLSHLWVAFIAFILACFMGEYQVLERSGFISALDSPTVYFASVSTHGVLMAFVLTTFFIMGFGYYIATTSLKQSVWNPLLAWGGFWLALLGVVMAAIPLLSGKASVLYTFYPPIVAHAAFYIGATLLVVGSWIWCAIMLMMFTQWKKANPEQVVPLAMFATAMNALLWLWTSAGVALEVLFQLIPLSLGWVDSIDPGLARTLFAWTLHPIVYFWLIPAYTAFYVFLPKQAGGYLYSDEMARLAFIVLAVFALPIGFHHLYMDPEQAKGWKLLHGIGTFVVALPTLVTGFAVLASLEIAGHLRGGKGLFDWIGKLPWTNTMVLSVILSLLMLIFGGFGGIVNASYAMNAMIHNTAWVPGHFHLIFAGTTVIMYFAIAYYFWPMLVRKPLFSNSMALFQLWTWFIGMSILTTPWHVLGLLGQPRRISTVVYNNLLTLSWKPYELMMIFGGLILLGSACLFIYNLAKTQLNPTTEVFEQTIEYADAMHAVVSLPEWLNDFKLWNKVIAVLMAISFGYPILQFFFMDTSGSSPWGF</sequence>
<dbReference type="InterPro" id="IPR023616">
    <property type="entry name" value="Cyt_c_oxase-like_su1_dom"/>
</dbReference>
<feature type="transmembrane region" description="Helical" evidence="2">
    <location>
        <begin position="53"/>
        <end position="77"/>
    </location>
</feature>
<comment type="caution">
    <text evidence="4">The sequence shown here is derived from an EMBL/GenBank/DDBJ whole genome shotgun (WGS) entry which is preliminary data.</text>
</comment>
<dbReference type="PANTHER" id="PTHR10422:SF40">
    <property type="entry name" value="CYTOCHROME C OXIDASE SUBUNIT I"/>
    <property type="match status" value="1"/>
</dbReference>
<feature type="transmembrane region" description="Helical" evidence="2">
    <location>
        <begin position="452"/>
        <end position="473"/>
    </location>
</feature>
<dbReference type="InterPro" id="IPR033943">
    <property type="entry name" value="Ba3-like_Oxidase_I"/>
</dbReference>
<dbReference type="Pfam" id="PF00115">
    <property type="entry name" value="COX1"/>
    <property type="match status" value="1"/>
</dbReference>
<evidence type="ECO:0000313" key="5">
    <source>
        <dbReference type="Proteomes" id="UP000077763"/>
    </source>
</evidence>
<feature type="transmembrane region" description="Helical" evidence="2">
    <location>
        <begin position="248"/>
        <end position="269"/>
    </location>
</feature>
<feature type="transmembrane region" description="Helical" evidence="2">
    <location>
        <begin position="370"/>
        <end position="390"/>
    </location>
</feature>
<dbReference type="PRINTS" id="PR01165">
    <property type="entry name" value="CYCOXIDASEI"/>
</dbReference>
<evidence type="ECO:0000256" key="2">
    <source>
        <dbReference type="SAM" id="Phobius"/>
    </source>
</evidence>
<keyword evidence="2" id="KW-0812">Transmembrane</keyword>
<name>A0A177MTH2_METMH</name>
<accession>A0A177MTH2</accession>